<accession>A0A919YJE3</accession>
<evidence type="ECO:0000313" key="2">
    <source>
        <dbReference type="Proteomes" id="UP000682811"/>
    </source>
</evidence>
<protein>
    <submittedName>
        <fullName evidence="1">Uncharacterized protein</fullName>
    </submittedName>
</protein>
<sequence length="82" mass="9585">MMKKDSLMHCFADAAIYPRSANENKMMLHICFLAFSLFGVEAQGYYIRYEPMSQCYKFTYMVFLHAEEMNTHSENRAVPKVG</sequence>
<comment type="caution">
    <text evidence="1">The sequence shown here is derived from an EMBL/GenBank/DDBJ whole genome shotgun (WGS) entry which is preliminary data.</text>
</comment>
<name>A0A919YJE3_9BACL</name>
<dbReference type="AlphaFoldDB" id="A0A919YJE3"/>
<organism evidence="1 2">
    <name type="scientific">Paenibacillus azoreducens</name>
    <dbReference type="NCBI Taxonomy" id="116718"/>
    <lineage>
        <taxon>Bacteria</taxon>
        <taxon>Bacillati</taxon>
        <taxon>Bacillota</taxon>
        <taxon>Bacilli</taxon>
        <taxon>Bacillales</taxon>
        <taxon>Paenibacillaceae</taxon>
        <taxon>Paenibacillus</taxon>
    </lineage>
</organism>
<proteinExistence type="predicted"/>
<keyword evidence="2" id="KW-1185">Reference proteome</keyword>
<dbReference type="EMBL" id="BORT01000032">
    <property type="protein sequence ID" value="GIO50405.1"/>
    <property type="molecule type" value="Genomic_DNA"/>
</dbReference>
<reference evidence="1 2" key="1">
    <citation type="submission" date="2021-03" db="EMBL/GenBank/DDBJ databases">
        <title>Antimicrobial resistance genes in bacteria isolated from Japanese honey, and their potential for conferring macrolide and lincosamide resistance in the American foulbrood pathogen Paenibacillus larvae.</title>
        <authorList>
            <person name="Okamoto M."/>
            <person name="Kumagai M."/>
            <person name="Kanamori H."/>
            <person name="Takamatsu D."/>
        </authorList>
    </citation>
    <scope>NUCLEOTIDE SEQUENCE [LARGE SCALE GENOMIC DNA]</scope>
    <source>
        <strain evidence="1 2">J34TS1</strain>
    </source>
</reference>
<dbReference type="Proteomes" id="UP000682811">
    <property type="component" value="Unassembled WGS sequence"/>
</dbReference>
<gene>
    <name evidence="1" type="ORF">J34TS1_51700</name>
</gene>
<evidence type="ECO:0000313" key="1">
    <source>
        <dbReference type="EMBL" id="GIO50405.1"/>
    </source>
</evidence>